<gene>
    <name evidence="2" type="ORF">Ga0061061_10833</name>
</gene>
<name>A0ABP2A654_9HYPH</name>
<comment type="caution">
    <text evidence="2">The sequence shown here is derived from an EMBL/GenBank/DDBJ whole genome shotgun (WGS) entry which is preliminary data.</text>
</comment>
<evidence type="ECO:0000313" key="3">
    <source>
        <dbReference type="Proteomes" id="UP000182178"/>
    </source>
</evidence>
<evidence type="ECO:0000313" key="2">
    <source>
        <dbReference type="EMBL" id="CUA89408.1"/>
    </source>
</evidence>
<evidence type="ECO:0000256" key="1">
    <source>
        <dbReference type="SAM" id="SignalP"/>
    </source>
</evidence>
<feature type="signal peptide" evidence="1">
    <location>
        <begin position="1"/>
        <end position="27"/>
    </location>
</feature>
<accession>A0ABP2A654</accession>
<protein>
    <recommendedName>
        <fullName evidence="4">Pilus biogenesis CpaD protein (Pilus_cpaD)</fullName>
    </recommendedName>
</protein>
<proteinExistence type="predicted"/>
<keyword evidence="1" id="KW-0732">Signal</keyword>
<reference evidence="2 3" key="1">
    <citation type="submission" date="2015-08" db="EMBL/GenBank/DDBJ databases">
        <authorList>
            <person name="Varghese N."/>
        </authorList>
    </citation>
    <scope>NUCLEOTIDE SEQUENCE [LARGE SCALE GENOMIC DNA]</scope>
    <source>
        <strain evidence="2 3">DSM 18167</strain>
    </source>
</reference>
<keyword evidence="3" id="KW-1185">Reference proteome</keyword>
<dbReference type="Proteomes" id="UP000182178">
    <property type="component" value="Unassembled WGS sequence"/>
</dbReference>
<evidence type="ECO:0008006" key="4">
    <source>
        <dbReference type="Google" id="ProtNLM"/>
    </source>
</evidence>
<organism evidence="2 3">
    <name type="scientific">Chelatococcus sambhunathii</name>
    <dbReference type="NCBI Taxonomy" id="363953"/>
    <lineage>
        <taxon>Bacteria</taxon>
        <taxon>Pseudomonadati</taxon>
        <taxon>Pseudomonadota</taxon>
        <taxon>Alphaproteobacteria</taxon>
        <taxon>Hyphomicrobiales</taxon>
        <taxon>Chelatococcaceae</taxon>
        <taxon>Chelatococcus</taxon>
    </lineage>
</organism>
<dbReference type="EMBL" id="CYHC01000008">
    <property type="protein sequence ID" value="CUA89408.1"/>
    <property type="molecule type" value="Genomic_DNA"/>
</dbReference>
<sequence>MTMIARHRAAAALAGGLAAILAVSGCARTPPDYSPHYGNAVGRAGRSAVTVPVSGLVPEACMIPDPTATSDLGPFLPPGCANAYNLMRMSERQRDLVYGRRMGRAPGLPTFRAAQQYLTGGERDPGKSVSADK</sequence>
<feature type="chain" id="PRO_5045274685" description="Pilus biogenesis CpaD protein (Pilus_cpaD)" evidence="1">
    <location>
        <begin position="28"/>
        <end position="133"/>
    </location>
</feature>
<dbReference type="PROSITE" id="PS51257">
    <property type="entry name" value="PROKAR_LIPOPROTEIN"/>
    <property type="match status" value="1"/>
</dbReference>
<dbReference type="RefSeq" id="WP_245280574.1">
    <property type="nucleotide sequence ID" value="NZ_CYHC01000008.1"/>
</dbReference>